<name>A0A4Q9PSD0_9APHY</name>
<dbReference type="Proteomes" id="UP000292082">
    <property type="component" value="Unassembled WGS sequence"/>
</dbReference>
<organism evidence="1 2">
    <name type="scientific">Dichomitus squalens</name>
    <dbReference type="NCBI Taxonomy" id="114155"/>
    <lineage>
        <taxon>Eukaryota</taxon>
        <taxon>Fungi</taxon>
        <taxon>Dikarya</taxon>
        <taxon>Basidiomycota</taxon>
        <taxon>Agaricomycotina</taxon>
        <taxon>Agaricomycetes</taxon>
        <taxon>Polyporales</taxon>
        <taxon>Polyporaceae</taxon>
        <taxon>Dichomitus</taxon>
    </lineage>
</organism>
<dbReference type="AlphaFoldDB" id="A0A4Q9PSD0"/>
<evidence type="ECO:0000313" key="1">
    <source>
        <dbReference type="EMBL" id="TBU57327.1"/>
    </source>
</evidence>
<evidence type="ECO:0000313" key="2">
    <source>
        <dbReference type="Proteomes" id="UP000292082"/>
    </source>
</evidence>
<keyword evidence="2" id="KW-1185">Reference proteome</keyword>
<dbReference type="EMBL" id="ML145138">
    <property type="protein sequence ID" value="TBU57327.1"/>
    <property type="molecule type" value="Genomic_DNA"/>
</dbReference>
<sequence length="263" mass="29202">MRDSTVPAVPTIPTTFNSPMMPSRKVFIWRSSTRPLCYPFRRSLISGLMAEDLFSEYLGGSLASGVKELWVYKWIDLLTADVLAYFRELETLVVVDPARLQGLETEEPTPTTVPEALRGSRRRRGQEPLCPALTNFCVIVCGVGDVAAVKKLVKSRKKAGYSIKRLAFMCVDERTRAHALKLSGLVEELVVTLTGQDVRWWMPRTFPDGWEMGGKIGGRICGTMCLLLHATTLEGCSELCNVTMEQTCLFSDGSDNWRSAAGV</sequence>
<accession>A0A4Q9PSD0</accession>
<proteinExistence type="predicted"/>
<protein>
    <submittedName>
        <fullName evidence="1">Uncharacterized protein</fullName>
    </submittedName>
</protein>
<gene>
    <name evidence="1" type="ORF">BD310DRAFT_929471</name>
</gene>
<reference evidence="1 2" key="1">
    <citation type="submission" date="2019-01" db="EMBL/GenBank/DDBJ databases">
        <title>Draft genome sequences of three monokaryotic isolates of the white-rot basidiomycete fungus Dichomitus squalens.</title>
        <authorList>
            <consortium name="DOE Joint Genome Institute"/>
            <person name="Lopez S.C."/>
            <person name="Andreopoulos B."/>
            <person name="Pangilinan J."/>
            <person name="Lipzen A."/>
            <person name="Riley R."/>
            <person name="Ahrendt S."/>
            <person name="Ng V."/>
            <person name="Barry K."/>
            <person name="Daum C."/>
            <person name="Grigoriev I.V."/>
            <person name="Hilden K.S."/>
            <person name="Makela M.R."/>
            <person name="de Vries R.P."/>
        </authorList>
    </citation>
    <scope>NUCLEOTIDE SEQUENCE [LARGE SCALE GENOMIC DNA]</scope>
    <source>
        <strain evidence="1 2">CBS 464.89</strain>
    </source>
</reference>